<dbReference type="EMBL" id="FPHE01000153">
    <property type="protein sequence ID" value="SFV66616.1"/>
    <property type="molecule type" value="Genomic_DNA"/>
</dbReference>
<gene>
    <name evidence="2" type="ORF">MNB_SV-12-1720</name>
</gene>
<accession>A0A1W1CLC6</accession>
<protein>
    <submittedName>
        <fullName evidence="2">Cytochrome c family protein</fullName>
    </submittedName>
</protein>
<feature type="domain" description="Tll0287-like" evidence="1">
    <location>
        <begin position="66"/>
        <end position="221"/>
    </location>
</feature>
<dbReference type="AlphaFoldDB" id="A0A1W1CLC6"/>
<organism evidence="2">
    <name type="scientific">hydrothermal vent metagenome</name>
    <dbReference type="NCBI Taxonomy" id="652676"/>
    <lineage>
        <taxon>unclassified sequences</taxon>
        <taxon>metagenomes</taxon>
        <taxon>ecological metagenomes</taxon>
    </lineage>
</organism>
<dbReference type="InterPro" id="IPR021796">
    <property type="entry name" value="Tll0287-like_dom"/>
</dbReference>
<name>A0A1W1CLC6_9ZZZZ</name>
<evidence type="ECO:0000313" key="2">
    <source>
        <dbReference type="EMBL" id="SFV66616.1"/>
    </source>
</evidence>
<dbReference type="Pfam" id="PF11845">
    <property type="entry name" value="Tll0287-like"/>
    <property type="match status" value="1"/>
</dbReference>
<evidence type="ECO:0000259" key="1">
    <source>
        <dbReference type="Pfam" id="PF11845"/>
    </source>
</evidence>
<proteinExistence type="predicted"/>
<dbReference type="PROSITE" id="PS51257">
    <property type="entry name" value="PROKAR_LIPOPROTEIN"/>
    <property type="match status" value="1"/>
</dbReference>
<reference evidence="2" key="1">
    <citation type="submission" date="2016-10" db="EMBL/GenBank/DDBJ databases">
        <authorList>
            <person name="de Groot N.N."/>
        </authorList>
    </citation>
    <scope>NUCLEOTIDE SEQUENCE</scope>
</reference>
<sequence>MKKRFYSPLLLTPLIFIACNTTQPTKKAQKITETPVVEVAEKELTKQVPTTTTQKVATTTIGGVKYVKKDIVQEQGLFHIKSFMGTLKPTLKSAMKDGVATGFGVCSAISTEMTNDYNALTTDTKVRRTALKYRNPKNKPDTTDRAVMNELVRKGDFKPVTIDAGDHYRVYKPLPTKGECLVCHGDSSKIPSKVSEMIKRKYPKDLAIDFAEGEFRGAIVAEIKK</sequence>